<protein>
    <submittedName>
        <fullName evidence="1">Homeodomain-like protein</fullName>
    </submittedName>
</protein>
<dbReference type="EMBL" id="PKPP01011115">
    <property type="protein sequence ID" value="PWA44745.1"/>
    <property type="molecule type" value="Genomic_DNA"/>
</dbReference>
<keyword evidence="1" id="KW-0371">Homeobox</keyword>
<reference evidence="1 2" key="1">
    <citation type="journal article" date="2018" name="Mol. Plant">
        <title>The genome of Artemisia annua provides insight into the evolution of Asteraceae family and artemisinin biosynthesis.</title>
        <authorList>
            <person name="Shen Q."/>
            <person name="Zhang L."/>
            <person name="Liao Z."/>
            <person name="Wang S."/>
            <person name="Yan T."/>
            <person name="Shi P."/>
            <person name="Liu M."/>
            <person name="Fu X."/>
            <person name="Pan Q."/>
            <person name="Wang Y."/>
            <person name="Lv Z."/>
            <person name="Lu X."/>
            <person name="Zhang F."/>
            <person name="Jiang W."/>
            <person name="Ma Y."/>
            <person name="Chen M."/>
            <person name="Hao X."/>
            <person name="Li L."/>
            <person name="Tang Y."/>
            <person name="Lv G."/>
            <person name="Zhou Y."/>
            <person name="Sun X."/>
            <person name="Brodelius P.E."/>
            <person name="Rose J.K.C."/>
            <person name="Tang K."/>
        </authorList>
    </citation>
    <scope>NUCLEOTIDE SEQUENCE [LARGE SCALE GENOMIC DNA]</scope>
    <source>
        <strain evidence="2">cv. Huhao1</strain>
        <tissue evidence="1">Leaf</tissue>
    </source>
</reference>
<name>A0A2U1L6U2_ARTAN</name>
<sequence>MICIFALFRQLRGLVGKIVSDNIWLSNSKNGSSTEMNIKGLHIAHVKSHLQMYRSKKFDDSSQGDPRIEGGDRNIYKLSQLPMLLQCYNRKYDSAVRYGLTLGNGD</sequence>
<dbReference type="OrthoDB" id="551907at2759"/>
<dbReference type="GO" id="GO:0003677">
    <property type="term" value="F:DNA binding"/>
    <property type="evidence" value="ECO:0007669"/>
    <property type="project" value="UniProtKB-KW"/>
</dbReference>
<keyword evidence="2" id="KW-1185">Reference proteome</keyword>
<evidence type="ECO:0000313" key="2">
    <source>
        <dbReference type="Proteomes" id="UP000245207"/>
    </source>
</evidence>
<proteinExistence type="predicted"/>
<evidence type="ECO:0000313" key="1">
    <source>
        <dbReference type="EMBL" id="PWA44745.1"/>
    </source>
</evidence>
<dbReference type="STRING" id="35608.A0A2U1L6U2"/>
<comment type="caution">
    <text evidence="1">The sequence shown here is derived from an EMBL/GenBank/DDBJ whole genome shotgun (WGS) entry which is preliminary data.</text>
</comment>
<dbReference type="Gene3D" id="1.10.10.60">
    <property type="entry name" value="Homeodomain-like"/>
    <property type="match status" value="1"/>
</dbReference>
<gene>
    <name evidence="1" type="ORF">CTI12_AA519070</name>
</gene>
<keyword evidence="1" id="KW-0238">DNA-binding</keyword>
<dbReference type="AlphaFoldDB" id="A0A2U1L6U2"/>
<organism evidence="1 2">
    <name type="scientific">Artemisia annua</name>
    <name type="common">Sweet wormwood</name>
    <dbReference type="NCBI Taxonomy" id="35608"/>
    <lineage>
        <taxon>Eukaryota</taxon>
        <taxon>Viridiplantae</taxon>
        <taxon>Streptophyta</taxon>
        <taxon>Embryophyta</taxon>
        <taxon>Tracheophyta</taxon>
        <taxon>Spermatophyta</taxon>
        <taxon>Magnoliopsida</taxon>
        <taxon>eudicotyledons</taxon>
        <taxon>Gunneridae</taxon>
        <taxon>Pentapetalae</taxon>
        <taxon>asterids</taxon>
        <taxon>campanulids</taxon>
        <taxon>Asterales</taxon>
        <taxon>Asteraceae</taxon>
        <taxon>Asteroideae</taxon>
        <taxon>Anthemideae</taxon>
        <taxon>Artemisiinae</taxon>
        <taxon>Artemisia</taxon>
    </lineage>
</organism>
<accession>A0A2U1L6U2</accession>
<dbReference type="Proteomes" id="UP000245207">
    <property type="component" value="Unassembled WGS sequence"/>
</dbReference>